<dbReference type="InterPro" id="IPR007110">
    <property type="entry name" value="Ig-like_dom"/>
</dbReference>
<dbReference type="InterPro" id="IPR013106">
    <property type="entry name" value="Ig_V-set"/>
</dbReference>
<proteinExistence type="predicted"/>
<dbReference type="Pfam" id="PF07686">
    <property type="entry name" value="V-set"/>
    <property type="match status" value="1"/>
</dbReference>
<dbReference type="InterPro" id="IPR013783">
    <property type="entry name" value="Ig-like_fold"/>
</dbReference>
<name>A0A7R8WX04_9CRUS</name>
<dbReference type="SMART" id="SM00408">
    <property type="entry name" value="IGc2"/>
    <property type="match status" value="1"/>
</dbReference>
<dbReference type="InterPro" id="IPR037448">
    <property type="entry name" value="Zig-8"/>
</dbReference>
<dbReference type="PANTHER" id="PTHR23279">
    <property type="entry name" value="DEFECTIVE PROBOSCIS EXTENSION RESPONSE DPR -RELATED"/>
    <property type="match status" value="1"/>
</dbReference>
<dbReference type="GO" id="GO:0032589">
    <property type="term" value="C:neuron projection membrane"/>
    <property type="evidence" value="ECO:0007669"/>
    <property type="project" value="TreeGrafter"/>
</dbReference>
<accession>A0A7R8WX04</accession>
<dbReference type="AlphaFoldDB" id="A0A7R8WX04"/>
<dbReference type="InterPro" id="IPR036179">
    <property type="entry name" value="Ig-like_dom_sf"/>
</dbReference>
<dbReference type="InterPro" id="IPR003599">
    <property type="entry name" value="Ig_sub"/>
</dbReference>
<organism evidence="1">
    <name type="scientific">Cyprideis torosa</name>
    <dbReference type="NCBI Taxonomy" id="163714"/>
    <lineage>
        <taxon>Eukaryota</taxon>
        <taxon>Metazoa</taxon>
        <taxon>Ecdysozoa</taxon>
        <taxon>Arthropoda</taxon>
        <taxon>Crustacea</taxon>
        <taxon>Oligostraca</taxon>
        <taxon>Ostracoda</taxon>
        <taxon>Podocopa</taxon>
        <taxon>Podocopida</taxon>
        <taxon>Cytherocopina</taxon>
        <taxon>Cytheroidea</taxon>
        <taxon>Cytherideidae</taxon>
        <taxon>Cyprideis</taxon>
    </lineage>
</organism>
<reference evidence="1" key="1">
    <citation type="submission" date="2020-11" db="EMBL/GenBank/DDBJ databases">
        <authorList>
            <person name="Tran Van P."/>
        </authorList>
    </citation>
    <scope>NUCLEOTIDE SEQUENCE</scope>
</reference>
<dbReference type="InterPro" id="IPR003598">
    <property type="entry name" value="Ig_sub2"/>
</dbReference>
<dbReference type="CDD" id="cd00096">
    <property type="entry name" value="Ig"/>
    <property type="match status" value="1"/>
</dbReference>
<dbReference type="SUPFAM" id="SSF48726">
    <property type="entry name" value="Immunoglobulin"/>
    <property type="match status" value="1"/>
</dbReference>
<dbReference type="OrthoDB" id="190835at2759"/>
<dbReference type="SMART" id="SM00409">
    <property type="entry name" value="IG"/>
    <property type="match status" value="1"/>
</dbReference>
<evidence type="ECO:0000313" key="1">
    <source>
        <dbReference type="EMBL" id="CAD7236464.1"/>
    </source>
</evidence>
<protein>
    <submittedName>
        <fullName evidence="1">Uncharacterized protein</fullName>
    </submittedName>
</protein>
<dbReference type="PROSITE" id="PS50835">
    <property type="entry name" value="IG_LIKE"/>
    <property type="match status" value="1"/>
</dbReference>
<gene>
    <name evidence="1" type="ORF">CTOB1V02_LOCUS14279</name>
</gene>
<dbReference type="EMBL" id="OB679262">
    <property type="protein sequence ID" value="CAD7236464.1"/>
    <property type="molecule type" value="Genomic_DNA"/>
</dbReference>
<dbReference type="Gene3D" id="2.60.40.10">
    <property type="entry name" value="Immunoglobulins"/>
    <property type="match status" value="1"/>
</dbReference>
<sequence length="140" mass="15917">MKPSFDNSTESTVLGAEKGSTVLPCRVRNVGDLTVSWVRKSDYHILTAGSQMYTNDVRYSIIHPKNSSDWMLKIGALRLDDEGVYECQTYSSYLFKINVSLIYQSIKGARLNSRDGFVKHPAFSSIMYTVQYRLTSRQQS</sequence>
<dbReference type="PANTHER" id="PTHR23279:SF46">
    <property type="entry name" value="DEFECTIVE PROBOSCIS EXTENSION RESPONSE 10, ISOFORM A-RELATED"/>
    <property type="match status" value="1"/>
</dbReference>
<dbReference type="GO" id="GO:0050808">
    <property type="term" value="P:synapse organization"/>
    <property type="evidence" value="ECO:0007669"/>
    <property type="project" value="TreeGrafter"/>
</dbReference>